<keyword evidence="3" id="KW-1185">Reference proteome</keyword>
<dbReference type="InParanoid" id="A0A5J5EN26"/>
<reference evidence="2 3" key="1">
    <citation type="submission" date="2019-09" db="EMBL/GenBank/DDBJ databases">
        <title>Draft genome of the ectomycorrhizal ascomycete Sphaerosporella brunnea.</title>
        <authorList>
            <consortium name="DOE Joint Genome Institute"/>
            <person name="Benucci G.M."/>
            <person name="Marozzi G."/>
            <person name="Antonielli L."/>
            <person name="Sanchez S."/>
            <person name="Marco P."/>
            <person name="Wang X."/>
            <person name="Falini L.B."/>
            <person name="Barry K."/>
            <person name="Haridas S."/>
            <person name="Lipzen A."/>
            <person name="Labutti K."/>
            <person name="Grigoriev I.V."/>
            <person name="Murat C."/>
            <person name="Martin F."/>
            <person name="Albertini E."/>
            <person name="Donnini D."/>
            <person name="Bonito G."/>
        </authorList>
    </citation>
    <scope>NUCLEOTIDE SEQUENCE [LARGE SCALE GENOMIC DNA]</scope>
    <source>
        <strain evidence="2 3">Sb_GMNB300</strain>
    </source>
</reference>
<feature type="compositionally biased region" description="Low complexity" evidence="1">
    <location>
        <begin position="83"/>
        <end position="95"/>
    </location>
</feature>
<comment type="caution">
    <text evidence="2">The sequence shown here is derived from an EMBL/GenBank/DDBJ whole genome shotgun (WGS) entry which is preliminary data.</text>
</comment>
<dbReference type="Proteomes" id="UP000326924">
    <property type="component" value="Unassembled WGS sequence"/>
</dbReference>
<evidence type="ECO:0000313" key="3">
    <source>
        <dbReference type="Proteomes" id="UP000326924"/>
    </source>
</evidence>
<evidence type="ECO:0000313" key="2">
    <source>
        <dbReference type="EMBL" id="KAA8898775.1"/>
    </source>
</evidence>
<name>A0A5J5EN26_9PEZI</name>
<proteinExistence type="predicted"/>
<sequence>MLRPFSTSARAASDSVSNITRPQITRVNMARANTARPRTGPQRPPPRSATSRKPATPIKPSKSRFSSGSSSSSRRDRGERATAAAAQDADIPQIPVGEETAYTPAEPSVDSLLPDVPATPLTAAGLSSALIRQTDALGLRPVGRREGVLSCWEGYQRRRDHWKRVVVDGVYEPMLRGEAVEAGTIAAEARRLLVKNGTLANASKMEVLKSVKEMAGGVELPEPVQRARISA</sequence>
<feature type="compositionally biased region" description="Polar residues" evidence="1">
    <location>
        <begin position="1"/>
        <end position="26"/>
    </location>
</feature>
<evidence type="ECO:0000256" key="1">
    <source>
        <dbReference type="SAM" id="MobiDB-lite"/>
    </source>
</evidence>
<gene>
    <name evidence="2" type="ORF">FN846DRAFT_201122</name>
</gene>
<organism evidence="2 3">
    <name type="scientific">Sphaerosporella brunnea</name>
    <dbReference type="NCBI Taxonomy" id="1250544"/>
    <lineage>
        <taxon>Eukaryota</taxon>
        <taxon>Fungi</taxon>
        <taxon>Dikarya</taxon>
        <taxon>Ascomycota</taxon>
        <taxon>Pezizomycotina</taxon>
        <taxon>Pezizomycetes</taxon>
        <taxon>Pezizales</taxon>
        <taxon>Pyronemataceae</taxon>
        <taxon>Sphaerosporella</taxon>
    </lineage>
</organism>
<dbReference type="OrthoDB" id="10380821at2759"/>
<dbReference type="EMBL" id="VXIS01000179">
    <property type="protein sequence ID" value="KAA8898775.1"/>
    <property type="molecule type" value="Genomic_DNA"/>
</dbReference>
<accession>A0A5J5EN26</accession>
<feature type="region of interest" description="Disordered" evidence="1">
    <location>
        <begin position="1"/>
        <end position="95"/>
    </location>
</feature>
<protein>
    <submittedName>
        <fullName evidence="2">Uncharacterized protein</fullName>
    </submittedName>
</protein>
<dbReference type="AlphaFoldDB" id="A0A5J5EN26"/>
<feature type="compositionally biased region" description="Low complexity" evidence="1">
    <location>
        <begin position="63"/>
        <end position="72"/>
    </location>
</feature>